<feature type="domain" description="Halobacterial output" evidence="1">
    <location>
        <begin position="29"/>
        <end position="101"/>
    </location>
</feature>
<comment type="caution">
    <text evidence="2">The sequence shown here is derived from an EMBL/GenBank/DDBJ whole genome shotgun (WGS) entry which is preliminary data.</text>
</comment>
<dbReference type="Proteomes" id="UP000273828">
    <property type="component" value="Unassembled WGS sequence"/>
</dbReference>
<reference evidence="2 3" key="1">
    <citation type="submission" date="2018-10" db="EMBL/GenBank/DDBJ databases">
        <title>Natrarchaeobius chitinivorans gen. nov., sp. nov., and Natrarchaeobius haloalkaliphilus sp. nov., alkaliphilic, chitin-utilizing haloarchaea from hypersaline alkaline lakes.</title>
        <authorList>
            <person name="Sorokin D.Y."/>
            <person name="Elcheninov A.G."/>
            <person name="Kostrikina N.A."/>
            <person name="Bale N.J."/>
            <person name="Sinninghe Damste J.S."/>
            <person name="Khijniak T.V."/>
            <person name="Kublanov I.V."/>
            <person name="Toshchakov S.V."/>
        </authorList>
    </citation>
    <scope>NUCLEOTIDE SEQUENCE [LARGE SCALE GENOMIC DNA]</scope>
    <source>
        <strain evidence="2 3">AArcht-Sl</strain>
    </source>
</reference>
<organism evidence="2 3">
    <name type="scientific">Natrarchaeobius halalkaliphilus</name>
    <dbReference type="NCBI Taxonomy" id="1679091"/>
    <lineage>
        <taxon>Archaea</taxon>
        <taxon>Methanobacteriati</taxon>
        <taxon>Methanobacteriota</taxon>
        <taxon>Stenosarchaea group</taxon>
        <taxon>Halobacteria</taxon>
        <taxon>Halobacteriales</taxon>
        <taxon>Natrialbaceae</taxon>
        <taxon>Natrarchaeobius</taxon>
    </lineage>
</organism>
<gene>
    <name evidence="2" type="ORF">EA462_17255</name>
</gene>
<sequence length="111" mass="11795">MTVTGDNHDGRRIDSQAGTALLSHDWNEGDSLANAIVSAIATLSGRTPDEMERLYDRIDPDSLEAIFEPTNGTTNRADGTLSFRLEGYAVIVHGSGTVLVAKNGRGEPGIP</sequence>
<evidence type="ECO:0000313" key="2">
    <source>
        <dbReference type="EMBL" id="RQG86101.1"/>
    </source>
</evidence>
<evidence type="ECO:0000313" key="3">
    <source>
        <dbReference type="Proteomes" id="UP000273828"/>
    </source>
</evidence>
<dbReference type="AlphaFoldDB" id="A0A3N6LM09"/>
<dbReference type="RefSeq" id="WP_124179783.1">
    <property type="nucleotide sequence ID" value="NZ_REFY01000009.1"/>
</dbReference>
<dbReference type="InterPro" id="IPR040624">
    <property type="entry name" value="HalOD1"/>
</dbReference>
<name>A0A3N6LM09_9EURY</name>
<evidence type="ECO:0000259" key="1">
    <source>
        <dbReference type="Pfam" id="PF18545"/>
    </source>
</evidence>
<dbReference type="EMBL" id="REFY01000009">
    <property type="protein sequence ID" value="RQG86101.1"/>
    <property type="molecule type" value="Genomic_DNA"/>
</dbReference>
<proteinExistence type="predicted"/>
<dbReference type="Pfam" id="PF18545">
    <property type="entry name" value="HalOD1"/>
    <property type="match status" value="1"/>
</dbReference>
<dbReference type="OrthoDB" id="218532at2157"/>
<accession>A0A3N6LM09</accession>
<protein>
    <recommendedName>
        <fullName evidence="1">Halobacterial output domain-containing protein</fullName>
    </recommendedName>
</protein>
<keyword evidence="3" id="KW-1185">Reference proteome</keyword>